<dbReference type="RefSeq" id="WP_041976378.1">
    <property type="nucleotide sequence ID" value="NZ_CBXV010000006.1"/>
</dbReference>
<gene>
    <name evidence="1" type="ORF">PYK22_01816</name>
</gene>
<dbReference type="AlphaFoldDB" id="A0A0B6WZS4"/>
<keyword evidence="2" id="KW-1185">Reference proteome</keyword>
<protein>
    <recommendedName>
        <fullName evidence="3">DUF4403 family protein</fullName>
    </recommendedName>
</protein>
<evidence type="ECO:0008006" key="3">
    <source>
        <dbReference type="Google" id="ProtNLM"/>
    </source>
</evidence>
<accession>A0A0B6WZS4</accession>
<name>A0A0B6WZS4_9BACT</name>
<dbReference type="Proteomes" id="UP000031518">
    <property type="component" value="Unassembled WGS sequence"/>
</dbReference>
<evidence type="ECO:0000313" key="1">
    <source>
        <dbReference type="EMBL" id="CDM65809.1"/>
    </source>
</evidence>
<dbReference type="STRING" id="454194.PYK22_01816"/>
<reference evidence="1 2" key="1">
    <citation type="submission" date="2013-12" db="EMBL/GenBank/DDBJ databases">
        <authorList>
            <person name="Stott M."/>
        </authorList>
    </citation>
    <scope>NUCLEOTIDE SEQUENCE [LARGE SCALE GENOMIC DNA]</scope>
    <source>
        <strain evidence="1 2">K22</strain>
    </source>
</reference>
<proteinExistence type="predicted"/>
<evidence type="ECO:0000313" key="2">
    <source>
        <dbReference type="Proteomes" id="UP000031518"/>
    </source>
</evidence>
<sequence length="244" mass="26488">MRYALVLLLGALVGGALVYFLLANALYARKLPDLPPPHLDEGEDSTVAHITFDERFFNSALETIFKEIGAPTFRLAANGSAPQLIGVQDSACPSQITIMPEGTNTRTFVRLTDGKIAVPLAFVGNYNVFGRCLNFRGSAQTDFQLRFDPTRQILYGQLNVEGVSPEGISPAFAGLITLLVQRALNERVNPIAILHGEQLALDLPVQAAGGSLRARVKDIRAETGDGTLRLNIVYDFNGHRSPVK</sequence>
<reference evidence="1 2" key="2">
    <citation type="submission" date="2015-01" db="EMBL/GenBank/DDBJ databases">
        <title>Complete genome sequence of Pyrinomonas methylaliphatogenes type strain K22T.</title>
        <authorList>
            <person name="Lee K.C.Y."/>
            <person name="Power J.F."/>
            <person name="Dunfield P.F."/>
            <person name="Morgan X.C."/>
            <person name="Huttenhower C."/>
            <person name="Stott M.B."/>
        </authorList>
    </citation>
    <scope>NUCLEOTIDE SEQUENCE [LARGE SCALE GENOMIC DNA]</scope>
    <source>
        <strain evidence="1 2">K22</strain>
    </source>
</reference>
<dbReference type="EMBL" id="CBXV010000006">
    <property type="protein sequence ID" value="CDM65809.1"/>
    <property type="molecule type" value="Genomic_DNA"/>
</dbReference>
<organism evidence="1 2">
    <name type="scientific">Pyrinomonas methylaliphatogenes</name>
    <dbReference type="NCBI Taxonomy" id="454194"/>
    <lineage>
        <taxon>Bacteria</taxon>
        <taxon>Pseudomonadati</taxon>
        <taxon>Acidobacteriota</taxon>
        <taxon>Blastocatellia</taxon>
        <taxon>Blastocatellales</taxon>
        <taxon>Pyrinomonadaceae</taxon>
        <taxon>Pyrinomonas</taxon>
    </lineage>
</organism>